<dbReference type="EMBL" id="AP023440">
    <property type="protein sequence ID" value="BCL31648.1"/>
    <property type="molecule type" value="Genomic_DNA"/>
</dbReference>
<proteinExistence type="predicted"/>
<keyword evidence="2" id="KW-1185">Reference proteome</keyword>
<dbReference type="KEGG" id="sgm:GCM10017557_65070"/>
<reference evidence="1 2" key="1">
    <citation type="journal article" date="2014" name="Int. J. Syst. Evol. Microbiol.">
        <title>Complete genome sequence of Corynebacterium casei LMG S-19264T (=DSM 44701T), isolated from a smear-ripened cheese.</title>
        <authorList>
            <consortium name="US DOE Joint Genome Institute (JGI-PGF)"/>
            <person name="Walter F."/>
            <person name="Albersmeier A."/>
            <person name="Kalinowski J."/>
            <person name="Ruckert C."/>
        </authorList>
    </citation>
    <scope>NUCLEOTIDE SEQUENCE [LARGE SCALE GENOMIC DNA]</scope>
    <source>
        <strain evidence="1 2">JCM 4677</strain>
    </source>
</reference>
<sequence>MFAFQRPPLSHWARQPHGHRSFAQRCGAWAAAAPAAGGGAAAAGSTGASRTRKATTTAAYLMRLIDIGSR</sequence>
<gene>
    <name evidence="1" type="ORF">GCM10017557_65070</name>
</gene>
<organism evidence="1 2">
    <name type="scientific">Streptomyces aurantiacus</name>
    <dbReference type="NCBI Taxonomy" id="47760"/>
    <lineage>
        <taxon>Bacteria</taxon>
        <taxon>Bacillati</taxon>
        <taxon>Actinomycetota</taxon>
        <taxon>Actinomycetes</taxon>
        <taxon>Kitasatosporales</taxon>
        <taxon>Streptomycetaceae</taxon>
        <taxon>Streptomyces</taxon>
        <taxon>Streptomyces aurantiacus group</taxon>
    </lineage>
</organism>
<evidence type="ECO:0000313" key="2">
    <source>
        <dbReference type="Proteomes" id="UP000516444"/>
    </source>
</evidence>
<name>A0A7G1P8D8_9ACTN</name>
<dbReference type="AlphaFoldDB" id="A0A7G1P8D8"/>
<evidence type="ECO:0000313" key="1">
    <source>
        <dbReference type="EMBL" id="BCL31648.1"/>
    </source>
</evidence>
<protein>
    <submittedName>
        <fullName evidence="1">Uncharacterized protein</fullName>
    </submittedName>
</protein>
<accession>A0A7G1P8D8</accession>
<dbReference type="Proteomes" id="UP000516444">
    <property type="component" value="Chromosome"/>
</dbReference>